<dbReference type="GO" id="GO:0003824">
    <property type="term" value="F:catalytic activity"/>
    <property type="evidence" value="ECO:0007669"/>
    <property type="project" value="InterPro"/>
</dbReference>
<dbReference type="Pfam" id="PF03065">
    <property type="entry name" value="Glyco_hydro_57"/>
    <property type="match status" value="1"/>
</dbReference>
<gene>
    <name evidence="4" type="ORF">GC250_01885</name>
</gene>
<dbReference type="SUPFAM" id="SSF88713">
    <property type="entry name" value="Glycoside hydrolase/deacetylase"/>
    <property type="match status" value="1"/>
</dbReference>
<dbReference type="EMBL" id="WGGD01000005">
    <property type="protein sequence ID" value="MUN28243.1"/>
    <property type="molecule type" value="Genomic_DNA"/>
</dbReference>
<evidence type="ECO:0000259" key="3">
    <source>
        <dbReference type="Pfam" id="PF03065"/>
    </source>
</evidence>
<dbReference type="Gene3D" id="3.20.110.20">
    <property type="match status" value="1"/>
</dbReference>
<dbReference type="CDD" id="cd10795">
    <property type="entry name" value="GH57N_MJA1_like"/>
    <property type="match status" value="1"/>
</dbReference>
<proteinExistence type="inferred from homology"/>
<dbReference type="InterPro" id="IPR052046">
    <property type="entry name" value="GH57_Enzymes"/>
</dbReference>
<dbReference type="Proteomes" id="UP000470772">
    <property type="component" value="Unassembled WGS sequence"/>
</dbReference>
<dbReference type="AlphaFoldDB" id="A0A6A9QQZ9"/>
<comment type="similarity">
    <text evidence="1">Belongs to the glycosyl hydrolase 57 family.</text>
</comment>
<dbReference type="GO" id="GO:0005975">
    <property type="term" value="P:carbohydrate metabolic process"/>
    <property type="evidence" value="ECO:0007669"/>
    <property type="project" value="InterPro"/>
</dbReference>
<feature type="domain" description="Glycoside hydrolase family 57 N-terminal" evidence="3">
    <location>
        <begin position="6"/>
        <end position="291"/>
    </location>
</feature>
<evidence type="ECO:0000313" key="4">
    <source>
        <dbReference type="EMBL" id="MUN28243.1"/>
    </source>
</evidence>
<accession>A0A6A9QQZ9</accession>
<evidence type="ECO:0000256" key="2">
    <source>
        <dbReference type="ARBA" id="ARBA00023277"/>
    </source>
</evidence>
<dbReference type="InterPro" id="IPR004300">
    <property type="entry name" value="Glyco_hydro_57_N"/>
</dbReference>
<sequence>MNKLTVGFEVHQPFRIRRDMFWNPIYRGYLEERFIDMKVNREIFEKVRRRCYVPATSIILEEIERGEEEGRDVKFFFSISGTFLEQAEKWGRDVIELFQQLSYTHNVEFLAQTYYHSVTSMWEDLTEWRDQVKEHAELIRSYFKQTPRTFENTELLTNNRIIDEAGKMGFNAILSEGIERELRGKNPNYVYKHKDSDVSILFRNYRLSDDIAFRFSNKAWDQYPLTADKFSSWVKSTPGQNGLIFVDYETFGEHHDQSTGILEFLRWLPSSLNREGVSMTLPKEVSKDVYDNFEFQGTTSWADIRKDESSWLGNIMQWAYDDMVRRSEMPSKELGKERLKLWKYFTTSDNYYYMFLGEGGPAEVHSYFNAFGSPIDAFINEFFAINVFLDEELHKLNVKNEPYFFTSMDKRSSVAWNQKEFMEILKREPKFKSHEANLRRWLDDAQEN</sequence>
<dbReference type="PANTHER" id="PTHR36306:SF1">
    <property type="entry name" value="ALPHA-AMYLASE-RELATED"/>
    <property type="match status" value="1"/>
</dbReference>
<dbReference type="InterPro" id="IPR011330">
    <property type="entry name" value="Glyco_hydro/deAcase_b/a-brl"/>
</dbReference>
<name>A0A6A9QQZ9_SULME</name>
<dbReference type="PANTHER" id="PTHR36306">
    <property type="entry name" value="ALPHA-AMYLASE-RELATED-RELATED"/>
    <property type="match status" value="1"/>
</dbReference>
<keyword evidence="2" id="KW-0119">Carbohydrate metabolism</keyword>
<comment type="caution">
    <text evidence="4">The sequence shown here is derived from an EMBL/GenBank/DDBJ whole genome shotgun (WGS) entry which is preliminary data.</text>
</comment>
<evidence type="ECO:0000256" key="1">
    <source>
        <dbReference type="ARBA" id="ARBA00006821"/>
    </source>
</evidence>
<dbReference type="RefSeq" id="WP_156016156.1">
    <property type="nucleotide sequence ID" value="NZ_WGGD01000005.1"/>
</dbReference>
<keyword evidence="5" id="KW-1185">Reference proteome</keyword>
<organism evidence="4 5">
    <name type="scientific">Sulfuracidifex metallicus DSM 6482 = JCM 9184</name>
    <dbReference type="NCBI Taxonomy" id="523847"/>
    <lineage>
        <taxon>Archaea</taxon>
        <taxon>Thermoproteota</taxon>
        <taxon>Thermoprotei</taxon>
        <taxon>Sulfolobales</taxon>
        <taxon>Sulfolobaceae</taxon>
        <taxon>Sulfuracidifex</taxon>
    </lineage>
</organism>
<evidence type="ECO:0000313" key="5">
    <source>
        <dbReference type="Proteomes" id="UP000470772"/>
    </source>
</evidence>
<protein>
    <submittedName>
        <fullName evidence="4">Alpha-amylase</fullName>
    </submittedName>
</protein>
<reference evidence="4 5" key="1">
    <citation type="submission" date="2019-10" db="EMBL/GenBank/DDBJ databases">
        <title>Sequencing and Assembly of Multiple Reported Metal-Biooxidizing Members of the Extremely Thermoacidophilic Archaeal Family Sulfolobaceae.</title>
        <authorList>
            <person name="Counts J.A."/>
            <person name="Kelly R.M."/>
        </authorList>
    </citation>
    <scope>NUCLEOTIDE SEQUENCE [LARGE SCALE GENOMIC DNA]</scope>
    <source>
        <strain evidence="4 5">DSM 6482</strain>
    </source>
</reference>